<keyword evidence="3" id="KW-0804">Transcription</keyword>
<comment type="caution">
    <text evidence="5">The sequence shown here is derived from an EMBL/GenBank/DDBJ whole genome shotgun (WGS) entry which is preliminary data.</text>
</comment>
<dbReference type="GO" id="GO:0003677">
    <property type="term" value="F:DNA binding"/>
    <property type="evidence" value="ECO:0007669"/>
    <property type="project" value="UniProtKB-KW"/>
</dbReference>
<reference evidence="5 6" key="1">
    <citation type="submission" date="2016-01" db="EMBL/GenBank/DDBJ databases">
        <title>Draft genome sequences of Microbacterium laevaniformans LCDC 91-0039 and the type strain of Microbacterium hominis LCDC 84-209.</title>
        <authorList>
            <person name="Bernier A.-M."/>
            <person name="Bernard K."/>
        </authorList>
    </citation>
    <scope>NUCLEOTIDE SEQUENCE [LARGE SCALE GENOMIC DNA]</scope>
    <source>
        <strain evidence="5 6">LCDC 91-0039</strain>
    </source>
</reference>
<dbReference type="PATRIC" id="fig|36807.3.peg.1511"/>
<name>A0A150HE85_9MICO</name>
<dbReference type="InterPro" id="IPR036390">
    <property type="entry name" value="WH_DNA-bd_sf"/>
</dbReference>
<gene>
    <name evidence="5" type="primary">ytrA_3</name>
    <name evidence="5" type="ORF">Mlaev_01489</name>
</gene>
<organism evidence="5 6">
    <name type="scientific">Microbacterium laevaniformans</name>
    <dbReference type="NCBI Taxonomy" id="36807"/>
    <lineage>
        <taxon>Bacteria</taxon>
        <taxon>Bacillati</taxon>
        <taxon>Actinomycetota</taxon>
        <taxon>Actinomycetes</taxon>
        <taxon>Micrococcales</taxon>
        <taxon>Microbacteriaceae</taxon>
        <taxon>Microbacterium</taxon>
    </lineage>
</organism>
<dbReference type="GO" id="GO:0003700">
    <property type="term" value="F:DNA-binding transcription factor activity"/>
    <property type="evidence" value="ECO:0007669"/>
    <property type="project" value="InterPro"/>
</dbReference>
<keyword evidence="1" id="KW-0805">Transcription regulation</keyword>
<keyword evidence="2" id="KW-0238">DNA-binding</keyword>
<dbReference type="EMBL" id="LRAD01000032">
    <property type="protein sequence ID" value="KXZ60411.1"/>
    <property type="molecule type" value="Genomic_DNA"/>
</dbReference>
<dbReference type="Proteomes" id="UP000075357">
    <property type="component" value="Unassembled WGS sequence"/>
</dbReference>
<dbReference type="CDD" id="cd07377">
    <property type="entry name" value="WHTH_GntR"/>
    <property type="match status" value="1"/>
</dbReference>
<proteinExistence type="predicted"/>
<dbReference type="PANTHER" id="PTHR38445">
    <property type="entry name" value="HTH-TYPE TRANSCRIPTIONAL REPRESSOR YTRA"/>
    <property type="match status" value="1"/>
</dbReference>
<dbReference type="Pfam" id="PF00392">
    <property type="entry name" value="GntR"/>
    <property type="match status" value="1"/>
</dbReference>
<evidence type="ECO:0000313" key="5">
    <source>
        <dbReference type="EMBL" id="KXZ60411.1"/>
    </source>
</evidence>
<feature type="domain" description="HTH gntR-type" evidence="4">
    <location>
        <begin position="11"/>
        <end position="79"/>
    </location>
</feature>
<dbReference type="Gene3D" id="1.10.10.10">
    <property type="entry name" value="Winged helix-like DNA-binding domain superfamily/Winged helix DNA-binding domain"/>
    <property type="match status" value="1"/>
</dbReference>
<dbReference type="SUPFAM" id="SSF46785">
    <property type="entry name" value="Winged helix' DNA-binding domain"/>
    <property type="match status" value="1"/>
</dbReference>
<evidence type="ECO:0000259" key="4">
    <source>
        <dbReference type="PROSITE" id="PS50949"/>
    </source>
</evidence>
<evidence type="ECO:0000256" key="2">
    <source>
        <dbReference type="ARBA" id="ARBA00023125"/>
    </source>
</evidence>
<dbReference type="STRING" id="36807.Mlaev_01489"/>
<evidence type="ECO:0000256" key="3">
    <source>
        <dbReference type="ARBA" id="ARBA00023163"/>
    </source>
</evidence>
<dbReference type="RefSeq" id="WP_061682935.1">
    <property type="nucleotide sequence ID" value="NZ_BAABEE010000001.1"/>
</dbReference>
<keyword evidence="6" id="KW-1185">Reference proteome</keyword>
<accession>A0A150HE85</accession>
<sequence length="121" mass="13031">MLIRTDATSDVPLFAQIAASVRADAVARRLRPGDRLPSAREVASALGINLHTVLHAYQQLRDEGLVSMHRGRGAVVTAAADRLAELQPDIADIVARARERGLSRQALAALIHHTSDPEESP</sequence>
<dbReference type="SMART" id="SM00345">
    <property type="entry name" value="HTH_GNTR"/>
    <property type="match status" value="1"/>
</dbReference>
<evidence type="ECO:0000313" key="6">
    <source>
        <dbReference type="Proteomes" id="UP000075357"/>
    </source>
</evidence>
<dbReference type="PANTHER" id="PTHR38445:SF7">
    <property type="entry name" value="GNTR-FAMILY TRANSCRIPTIONAL REGULATOR"/>
    <property type="match status" value="1"/>
</dbReference>
<dbReference type="InterPro" id="IPR036388">
    <property type="entry name" value="WH-like_DNA-bd_sf"/>
</dbReference>
<dbReference type="PROSITE" id="PS50949">
    <property type="entry name" value="HTH_GNTR"/>
    <property type="match status" value="1"/>
</dbReference>
<dbReference type="InterPro" id="IPR000524">
    <property type="entry name" value="Tscrpt_reg_HTH_GntR"/>
</dbReference>
<protein>
    <submittedName>
        <fullName evidence="5">HTH-type transcriptional repressor YtrA</fullName>
    </submittedName>
</protein>
<evidence type="ECO:0000256" key="1">
    <source>
        <dbReference type="ARBA" id="ARBA00023015"/>
    </source>
</evidence>
<dbReference type="AlphaFoldDB" id="A0A150HE85"/>